<protein>
    <submittedName>
        <fullName evidence="3">Type II toxin-antitoxin system YafQ family toxin</fullName>
    </submittedName>
</protein>
<dbReference type="Proteomes" id="UP000234639">
    <property type="component" value="Unassembled WGS sequence"/>
</dbReference>
<evidence type="ECO:0000313" key="3">
    <source>
        <dbReference type="EMBL" id="PKZ29254.1"/>
    </source>
</evidence>
<dbReference type="Gene3D" id="3.30.2310.20">
    <property type="entry name" value="RelE-like"/>
    <property type="match status" value="1"/>
</dbReference>
<dbReference type="InterPro" id="IPR035093">
    <property type="entry name" value="RelE/ParE_toxin_dom_sf"/>
</dbReference>
<dbReference type="RefSeq" id="WP_101637273.1">
    <property type="nucleotide sequence ID" value="NZ_JANQCS010000008.1"/>
</dbReference>
<dbReference type="SUPFAM" id="SSF143011">
    <property type="entry name" value="RelE-like"/>
    <property type="match status" value="1"/>
</dbReference>
<evidence type="ECO:0000256" key="1">
    <source>
        <dbReference type="ARBA" id="ARBA00022649"/>
    </source>
</evidence>
<comment type="caution">
    <text evidence="3">The sequence shown here is derived from an EMBL/GenBank/DDBJ whole genome shotgun (WGS) entry which is preliminary data.</text>
</comment>
<keyword evidence="1" id="KW-1277">Toxin-antitoxin system</keyword>
<proteinExistence type="predicted"/>
<dbReference type="InterPro" id="IPR007712">
    <property type="entry name" value="RelE/ParE_toxin"/>
</dbReference>
<dbReference type="AlphaFoldDB" id="A0A2I1NA36"/>
<organism evidence="3 4">
    <name type="scientific">Campylobacter ureolyticus</name>
    <dbReference type="NCBI Taxonomy" id="827"/>
    <lineage>
        <taxon>Bacteria</taxon>
        <taxon>Pseudomonadati</taxon>
        <taxon>Campylobacterota</taxon>
        <taxon>Epsilonproteobacteria</taxon>
        <taxon>Campylobacterales</taxon>
        <taxon>Campylobacteraceae</taxon>
        <taxon>Campylobacter</taxon>
    </lineage>
</organism>
<dbReference type="InterPro" id="IPR004386">
    <property type="entry name" value="Toxin_YafQ-like"/>
</dbReference>
<evidence type="ECO:0000313" key="4">
    <source>
        <dbReference type="Proteomes" id="UP000234639"/>
    </source>
</evidence>
<evidence type="ECO:0000256" key="2">
    <source>
        <dbReference type="PIRSR" id="PIRSR006156-1"/>
    </source>
</evidence>
<sequence length="89" mass="10554">MKYKIIYSKNFKKSFKKLTAQQKDLTINLLEKLAKDETLDKKYKDHQLKGKLKSFRDCHIIPDLVLIYKKDDDILILEAIDIGKHSKLF</sequence>
<reference evidence="3 4" key="1">
    <citation type="submission" date="2017-12" db="EMBL/GenBank/DDBJ databases">
        <title>Phylogenetic diversity of female urinary microbiome.</title>
        <authorList>
            <person name="Thomas-White K."/>
            <person name="Wolfe A.J."/>
        </authorList>
    </citation>
    <scope>NUCLEOTIDE SEQUENCE [LARGE SCALE GENOMIC DNA]</scope>
    <source>
        <strain evidence="3 4">UMB0112</strain>
    </source>
</reference>
<feature type="active site" description="Proton donor" evidence="2">
    <location>
        <position position="85"/>
    </location>
</feature>
<dbReference type="PIRSF" id="PIRSF006156">
    <property type="entry name" value="YafQ"/>
    <property type="match status" value="1"/>
</dbReference>
<dbReference type="PANTHER" id="PTHR40588">
    <property type="entry name" value="MRNA INTERFERASE TOXIN YAFQ"/>
    <property type="match status" value="1"/>
</dbReference>
<dbReference type="PANTHER" id="PTHR40588:SF1">
    <property type="entry name" value="MRNA INTERFERASE TOXIN YAFQ"/>
    <property type="match status" value="1"/>
</dbReference>
<name>A0A2I1NA36_9BACT</name>
<accession>A0A2I1NA36</accession>
<dbReference type="EMBL" id="PKHU01000004">
    <property type="protein sequence ID" value="PKZ29254.1"/>
    <property type="molecule type" value="Genomic_DNA"/>
</dbReference>
<dbReference type="GO" id="GO:0004521">
    <property type="term" value="F:RNA endonuclease activity"/>
    <property type="evidence" value="ECO:0007669"/>
    <property type="project" value="TreeGrafter"/>
</dbReference>
<gene>
    <name evidence="3" type="ORF">CYJ41_05290</name>
</gene>
<dbReference type="GO" id="GO:0006415">
    <property type="term" value="P:translational termination"/>
    <property type="evidence" value="ECO:0007669"/>
    <property type="project" value="TreeGrafter"/>
</dbReference>
<dbReference type="NCBIfam" id="TIGR02385">
    <property type="entry name" value="RelE_StbE"/>
    <property type="match status" value="1"/>
</dbReference>
<dbReference type="GO" id="GO:0006402">
    <property type="term" value="P:mRNA catabolic process"/>
    <property type="evidence" value="ECO:0007669"/>
    <property type="project" value="TreeGrafter"/>
</dbReference>
<dbReference type="Pfam" id="PF15738">
    <property type="entry name" value="YafQ_toxin"/>
    <property type="match status" value="1"/>
</dbReference>